<dbReference type="SUPFAM" id="SSF49464">
    <property type="entry name" value="Carboxypeptidase regulatory domain-like"/>
    <property type="match status" value="1"/>
</dbReference>
<evidence type="ECO:0000256" key="2">
    <source>
        <dbReference type="ARBA" id="ARBA00022448"/>
    </source>
</evidence>
<comment type="similarity">
    <text evidence="8 9">Belongs to the TonB-dependent receptor family.</text>
</comment>
<name>A0A1G6T9J0_NIADE</name>
<organism evidence="13 14">
    <name type="scientific">Niabella drilacis (strain DSM 25811 / CCM 8410 / CCUG 62505 / LMG 26954 / E90)</name>
    <dbReference type="NCBI Taxonomy" id="1285928"/>
    <lineage>
        <taxon>Bacteria</taxon>
        <taxon>Pseudomonadati</taxon>
        <taxon>Bacteroidota</taxon>
        <taxon>Chitinophagia</taxon>
        <taxon>Chitinophagales</taxon>
        <taxon>Chitinophagaceae</taxon>
        <taxon>Niabella</taxon>
    </lineage>
</organism>
<gene>
    <name evidence="13" type="ORF">SAMN04487894_107142</name>
</gene>
<dbReference type="Gene3D" id="2.40.170.20">
    <property type="entry name" value="TonB-dependent receptor, beta-barrel domain"/>
    <property type="match status" value="1"/>
</dbReference>
<dbReference type="PROSITE" id="PS00018">
    <property type="entry name" value="EF_HAND_1"/>
    <property type="match status" value="1"/>
</dbReference>
<dbReference type="Pfam" id="PF13715">
    <property type="entry name" value="CarbopepD_reg_2"/>
    <property type="match status" value="1"/>
</dbReference>
<feature type="domain" description="TonB-dependent receptor-like beta-barrel" evidence="11">
    <location>
        <begin position="465"/>
        <end position="1025"/>
    </location>
</feature>
<evidence type="ECO:0000313" key="14">
    <source>
        <dbReference type="Proteomes" id="UP000198757"/>
    </source>
</evidence>
<dbReference type="Proteomes" id="UP000198757">
    <property type="component" value="Unassembled WGS sequence"/>
</dbReference>
<evidence type="ECO:0000256" key="6">
    <source>
        <dbReference type="ARBA" id="ARBA00023136"/>
    </source>
</evidence>
<keyword evidence="14" id="KW-1185">Reference proteome</keyword>
<dbReference type="NCBIfam" id="TIGR04056">
    <property type="entry name" value="OMP_RagA_SusC"/>
    <property type="match status" value="1"/>
</dbReference>
<dbReference type="InterPro" id="IPR008969">
    <property type="entry name" value="CarboxyPept-like_regulatory"/>
</dbReference>
<keyword evidence="2 8" id="KW-0813">Transport</keyword>
<dbReference type="SUPFAM" id="SSF56935">
    <property type="entry name" value="Porins"/>
    <property type="match status" value="1"/>
</dbReference>
<dbReference type="Gene3D" id="2.60.40.1120">
    <property type="entry name" value="Carboxypeptidase-like, regulatory domain"/>
    <property type="match status" value="1"/>
</dbReference>
<keyword evidence="7 8" id="KW-0998">Cell outer membrane</keyword>
<dbReference type="InterPro" id="IPR039426">
    <property type="entry name" value="TonB-dep_rcpt-like"/>
</dbReference>
<evidence type="ECO:0000256" key="7">
    <source>
        <dbReference type="ARBA" id="ARBA00023237"/>
    </source>
</evidence>
<dbReference type="Pfam" id="PF00593">
    <property type="entry name" value="TonB_dep_Rec_b-barrel"/>
    <property type="match status" value="1"/>
</dbReference>
<evidence type="ECO:0000256" key="3">
    <source>
        <dbReference type="ARBA" id="ARBA00022452"/>
    </source>
</evidence>
<sequence>MKMTKKMPFVKAVVLLLIMAITFQAQAQNGMIVQGSVMNDKGERLSSATISVKNEGAVTVADSAGYFSIKVKDRNSVLVAEHIGYKSYEQKIGEDRNPTIVLTPVAGDLDNVVVIGYGTTTRKSVSTSISSVTAKDIAEKPVTNALQAVQGKMAGVNIQQGSGAPGDDPQVKIRGVGSIGAGNAPLYVVDGVPLDDANSFGQINPADIATIDVLKDAAAAAIYGSRAGNGVVLVTTKKGRSGDARFQVSSYVGMQEVSKYIKVLNKEQYIDYVKDAYNNAGRAYPAIFDYPDSMANVDWQREIFGKAPISNLEINASGGNDKTKYFVSGYILNQDGILKGTGFKRGGFRTNLELNLKPWLKMGVNLAPSYGITQVRPAQGAVNSATFSVNYANTSAANPSLGSPITLAIMMPPVLPVYLPNGDYATTNNWPGPGGMGLLFNGQHYNPVQTLDLYQDEHKSFKGIGSMYLQVEPVKGLVLKTNLGGEMRSDERAWTIPPTLAYASANAANLSTPIQTGLQSSLIKGNGYSWTWENTANYKVTLNGMHNLDFLLGYAAQKSHSEGIMIQNQAGTATTLFLYYPTNGTAVLGSRPVYNENTMISSFGRIQYNYDYRYLFSAAIRRDGSSRFGLQNRYGIFPSASAAWNIYEEDFFKNGRIKSIIRDLKIRASWGRTGNYSIGDFTRLGAMNIANYAFGTGTGTAVSGGFGRGSFDLATLGWETNEQFDLGLEFSLLKNRIVFATDFYNRISKDLLLNANVPAISGVTNSAYKNIGNVNNQGLEFTLNTRNLTGAFKWNSNFNISFNKNKITALVSTDPITSNITGNAGYTGTIRQVVGGSIGDFYGLKQIGIYSAEDMADPGVAKWTGGTTPSREGDIKYADINGDGKIDGTDITKIGTAQPKFTYGFSNNFSYHNFDLNIVLQGVYGGQIANALVRYSNTFVGGDNPFSYALDRWRSPDNPGNGWIPRAVAYSGNANPDPLAQFSTYNLFSASYLRINNVTMGYNFSNLLFQRDKQKTARLYFTVMNAYTFSSYPGYNPDVNMFGRNDDARFNVDMGTYPLARSYVFGLNIGF</sequence>
<protein>
    <submittedName>
        <fullName evidence="13">TonB-linked outer membrane protein, SusC/RagA family</fullName>
    </submittedName>
</protein>
<evidence type="ECO:0000256" key="4">
    <source>
        <dbReference type="ARBA" id="ARBA00022692"/>
    </source>
</evidence>
<dbReference type="GO" id="GO:0009279">
    <property type="term" value="C:cell outer membrane"/>
    <property type="evidence" value="ECO:0007669"/>
    <property type="project" value="UniProtKB-SubCell"/>
</dbReference>
<dbReference type="OrthoDB" id="9768177at2"/>
<keyword evidence="3 8" id="KW-1134">Transmembrane beta strand</keyword>
<reference evidence="14" key="1">
    <citation type="submission" date="2016-10" db="EMBL/GenBank/DDBJ databases">
        <authorList>
            <person name="Varghese N."/>
            <person name="Submissions S."/>
        </authorList>
    </citation>
    <scope>NUCLEOTIDE SEQUENCE [LARGE SCALE GENOMIC DNA]</scope>
    <source>
        <strain evidence="14">DSM 25811 / CCM 8410 / LMG 26954 / E90</strain>
    </source>
</reference>
<evidence type="ECO:0000256" key="1">
    <source>
        <dbReference type="ARBA" id="ARBA00004571"/>
    </source>
</evidence>
<dbReference type="NCBIfam" id="TIGR04057">
    <property type="entry name" value="SusC_RagA_signa"/>
    <property type="match status" value="1"/>
</dbReference>
<dbReference type="Pfam" id="PF07715">
    <property type="entry name" value="Plug"/>
    <property type="match status" value="1"/>
</dbReference>
<dbReference type="AlphaFoldDB" id="A0A1G6T9J0"/>
<dbReference type="InterPro" id="IPR037066">
    <property type="entry name" value="Plug_dom_sf"/>
</dbReference>
<comment type="subcellular location">
    <subcellularLocation>
        <location evidence="1 8">Cell outer membrane</location>
        <topology evidence="1 8">Multi-pass membrane protein</topology>
    </subcellularLocation>
</comment>
<evidence type="ECO:0000259" key="12">
    <source>
        <dbReference type="Pfam" id="PF07715"/>
    </source>
</evidence>
<dbReference type="RefSeq" id="WP_090390754.1">
    <property type="nucleotide sequence ID" value="NZ_FMZO01000007.1"/>
</dbReference>
<evidence type="ECO:0000256" key="8">
    <source>
        <dbReference type="PROSITE-ProRule" id="PRU01360"/>
    </source>
</evidence>
<keyword evidence="4 8" id="KW-0812">Transmembrane</keyword>
<dbReference type="InterPro" id="IPR036942">
    <property type="entry name" value="Beta-barrel_TonB_sf"/>
</dbReference>
<evidence type="ECO:0000259" key="11">
    <source>
        <dbReference type="Pfam" id="PF00593"/>
    </source>
</evidence>
<dbReference type="InterPro" id="IPR012910">
    <property type="entry name" value="Plug_dom"/>
</dbReference>
<dbReference type="InterPro" id="IPR023997">
    <property type="entry name" value="TonB-dep_OMP_SusC/RagA_CS"/>
</dbReference>
<proteinExistence type="inferred from homology"/>
<dbReference type="InterPro" id="IPR023996">
    <property type="entry name" value="TonB-dep_OMP_SusC/RagA"/>
</dbReference>
<dbReference type="PROSITE" id="PS52016">
    <property type="entry name" value="TONB_DEPENDENT_REC_3"/>
    <property type="match status" value="1"/>
</dbReference>
<feature type="chain" id="PRO_5011540108" evidence="10">
    <location>
        <begin position="28"/>
        <end position="1071"/>
    </location>
</feature>
<evidence type="ECO:0000313" key="13">
    <source>
        <dbReference type="EMBL" id="SDD25693.1"/>
    </source>
</evidence>
<evidence type="ECO:0000256" key="10">
    <source>
        <dbReference type="SAM" id="SignalP"/>
    </source>
</evidence>
<keyword evidence="10" id="KW-0732">Signal</keyword>
<dbReference type="EMBL" id="FMZO01000007">
    <property type="protein sequence ID" value="SDD25693.1"/>
    <property type="molecule type" value="Genomic_DNA"/>
</dbReference>
<evidence type="ECO:0000256" key="5">
    <source>
        <dbReference type="ARBA" id="ARBA00023077"/>
    </source>
</evidence>
<keyword evidence="5 9" id="KW-0798">TonB box</keyword>
<feature type="domain" description="TonB-dependent receptor plug" evidence="12">
    <location>
        <begin position="123"/>
        <end position="231"/>
    </location>
</feature>
<dbReference type="STRING" id="1285928.SAMN04487894_107142"/>
<evidence type="ECO:0000256" key="9">
    <source>
        <dbReference type="RuleBase" id="RU003357"/>
    </source>
</evidence>
<dbReference type="Gene3D" id="2.170.130.10">
    <property type="entry name" value="TonB-dependent receptor, plug domain"/>
    <property type="match status" value="1"/>
</dbReference>
<dbReference type="InterPro" id="IPR000531">
    <property type="entry name" value="Beta-barrel_TonB"/>
</dbReference>
<keyword evidence="6 8" id="KW-0472">Membrane</keyword>
<feature type="signal peptide" evidence="10">
    <location>
        <begin position="1"/>
        <end position="27"/>
    </location>
</feature>
<dbReference type="InterPro" id="IPR018247">
    <property type="entry name" value="EF_Hand_1_Ca_BS"/>
</dbReference>
<accession>A0A1G6T9J0</accession>